<dbReference type="InterPro" id="IPR013783">
    <property type="entry name" value="Ig-like_fold"/>
</dbReference>
<accession>A0A9X4JVW4</accession>
<dbReference type="PROSITE" id="PS51257">
    <property type="entry name" value="PROKAR_LIPOPROTEIN"/>
    <property type="match status" value="1"/>
</dbReference>
<evidence type="ECO:0000256" key="1">
    <source>
        <dbReference type="SAM" id="SignalP"/>
    </source>
</evidence>
<evidence type="ECO:0008006" key="4">
    <source>
        <dbReference type="Google" id="ProtNLM"/>
    </source>
</evidence>
<keyword evidence="3" id="KW-1185">Reference proteome</keyword>
<dbReference type="Gene3D" id="2.60.40.10">
    <property type="entry name" value="Immunoglobulins"/>
    <property type="match status" value="2"/>
</dbReference>
<sequence length="310" mass="33092">MKKIAFATVLFLLTVGVLTGCFNNKAQEQPEVPTEQEGGGGLPSSSSGLVLNIPETSKEEILNIPGNIGTGQRIFINESEVAVDAAGNFNAQLKLVPGLNSVSIKVVSFDNKSIYSTAKSVNYIPSSNPKLDVTIPGTYNSDSETMIINGVTEPGCQVDANGYRVTPDEKGNFIVRVPMEKGENIVKVVSTNQKGKTSTVQQVVTYSKLNKQPTLVVSSPQPKDGYVSTEKIKISGFTEPNNLVEIYNNYYNGDTAVKSLIFKGTTSNGQFSADVTLSKDGGGVNDLLIVATNEFGGTTSETRNIIYKAS</sequence>
<dbReference type="AlphaFoldDB" id="A0A9X4JVW4"/>
<comment type="caution">
    <text evidence="2">The sequence shown here is derived from an EMBL/GenBank/DDBJ whole genome shotgun (WGS) entry which is preliminary data.</text>
</comment>
<protein>
    <recommendedName>
        <fullName evidence="4">Bacterial Ig domain-containing protein</fullName>
    </recommendedName>
</protein>
<gene>
    <name evidence="2" type="ORF">L7E55_06875</name>
</gene>
<dbReference type="Proteomes" id="UP001154312">
    <property type="component" value="Unassembled WGS sequence"/>
</dbReference>
<feature type="signal peptide" evidence="1">
    <location>
        <begin position="1"/>
        <end position="26"/>
    </location>
</feature>
<name>A0A9X4JVW4_9FIRM</name>
<dbReference type="EMBL" id="JAKOAV010000009">
    <property type="protein sequence ID" value="MDF9408083.1"/>
    <property type="molecule type" value="Genomic_DNA"/>
</dbReference>
<evidence type="ECO:0000313" key="2">
    <source>
        <dbReference type="EMBL" id="MDF9408083.1"/>
    </source>
</evidence>
<keyword evidence="1" id="KW-0732">Signal</keyword>
<dbReference type="RefSeq" id="WP_277443365.1">
    <property type="nucleotide sequence ID" value="NZ_JAKOAV010000009.1"/>
</dbReference>
<organism evidence="2 3">
    <name type="scientific">Pelotomaculum isophthalicicum JI</name>
    <dbReference type="NCBI Taxonomy" id="947010"/>
    <lineage>
        <taxon>Bacteria</taxon>
        <taxon>Bacillati</taxon>
        <taxon>Bacillota</taxon>
        <taxon>Clostridia</taxon>
        <taxon>Eubacteriales</taxon>
        <taxon>Desulfotomaculaceae</taxon>
        <taxon>Pelotomaculum</taxon>
    </lineage>
</organism>
<proteinExistence type="predicted"/>
<feature type="chain" id="PRO_5040820438" description="Bacterial Ig domain-containing protein" evidence="1">
    <location>
        <begin position="27"/>
        <end position="310"/>
    </location>
</feature>
<reference evidence="2" key="1">
    <citation type="submission" date="2022-02" db="EMBL/GenBank/DDBJ databases">
        <authorList>
            <person name="Leng L."/>
        </authorList>
    </citation>
    <scope>NUCLEOTIDE SEQUENCE</scope>
    <source>
        <strain evidence="2">JI</strain>
    </source>
</reference>
<evidence type="ECO:0000313" key="3">
    <source>
        <dbReference type="Proteomes" id="UP001154312"/>
    </source>
</evidence>